<keyword evidence="2" id="KW-0813">Transport</keyword>
<feature type="transmembrane region" description="Helical" evidence="7">
    <location>
        <begin position="504"/>
        <end position="526"/>
    </location>
</feature>
<dbReference type="Pfam" id="PF07690">
    <property type="entry name" value="MFS_1"/>
    <property type="match status" value="1"/>
</dbReference>
<evidence type="ECO:0000259" key="8">
    <source>
        <dbReference type="PROSITE" id="PS50850"/>
    </source>
</evidence>
<evidence type="ECO:0000256" key="2">
    <source>
        <dbReference type="ARBA" id="ARBA00022448"/>
    </source>
</evidence>
<dbReference type="PANTHER" id="PTHR23501:SF191">
    <property type="entry name" value="VACUOLAR BASIC AMINO ACID TRANSPORTER 4"/>
    <property type="match status" value="1"/>
</dbReference>
<dbReference type="InterPro" id="IPR036259">
    <property type="entry name" value="MFS_trans_sf"/>
</dbReference>
<dbReference type="SUPFAM" id="SSF103473">
    <property type="entry name" value="MFS general substrate transporter"/>
    <property type="match status" value="1"/>
</dbReference>
<feature type="transmembrane region" description="Helical" evidence="7">
    <location>
        <begin position="67"/>
        <end position="85"/>
    </location>
</feature>
<evidence type="ECO:0000256" key="1">
    <source>
        <dbReference type="ARBA" id="ARBA00004127"/>
    </source>
</evidence>
<dbReference type="GO" id="GO:0012505">
    <property type="term" value="C:endomembrane system"/>
    <property type="evidence" value="ECO:0007669"/>
    <property type="project" value="UniProtKB-SubCell"/>
</dbReference>
<dbReference type="PROSITE" id="PS00216">
    <property type="entry name" value="SUGAR_TRANSPORT_1"/>
    <property type="match status" value="1"/>
</dbReference>
<feature type="domain" description="Major facilitator superfamily (MFS) profile" evidence="8">
    <location>
        <begin position="28"/>
        <end position="531"/>
    </location>
</feature>
<evidence type="ECO:0000256" key="6">
    <source>
        <dbReference type="ARBA" id="ARBA00044273"/>
    </source>
</evidence>
<dbReference type="PROSITE" id="PS50850">
    <property type="entry name" value="MFS"/>
    <property type="match status" value="1"/>
</dbReference>
<accession>A0A6J4V6R0</accession>
<protein>
    <recommendedName>
        <fullName evidence="6">MFS-type drug efflux transporter P55</fullName>
    </recommendedName>
</protein>
<evidence type="ECO:0000313" key="9">
    <source>
        <dbReference type="EMBL" id="CAA9570225.1"/>
    </source>
</evidence>
<evidence type="ECO:0000256" key="4">
    <source>
        <dbReference type="ARBA" id="ARBA00022989"/>
    </source>
</evidence>
<dbReference type="AlphaFoldDB" id="A0A6J4V6R0"/>
<evidence type="ECO:0000256" key="5">
    <source>
        <dbReference type="ARBA" id="ARBA00023136"/>
    </source>
</evidence>
<dbReference type="InterPro" id="IPR011701">
    <property type="entry name" value="MFS"/>
</dbReference>
<feature type="transmembrane region" description="Helical" evidence="7">
    <location>
        <begin position="344"/>
        <end position="364"/>
    </location>
</feature>
<feature type="transmembrane region" description="Helical" evidence="7">
    <location>
        <begin position="310"/>
        <end position="332"/>
    </location>
</feature>
<feature type="transmembrane region" description="Helical" evidence="7">
    <location>
        <begin position="440"/>
        <end position="461"/>
    </location>
</feature>
<organism evidence="9">
    <name type="scientific">uncultured Thermomicrobiales bacterium</name>
    <dbReference type="NCBI Taxonomy" id="1645740"/>
    <lineage>
        <taxon>Bacteria</taxon>
        <taxon>Pseudomonadati</taxon>
        <taxon>Thermomicrobiota</taxon>
        <taxon>Thermomicrobia</taxon>
        <taxon>Thermomicrobiales</taxon>
        <taxon>environmental samples</taxon>
    </lineage>
</organism>
<gene>
    <name evidence="9" type="ORF">AVDCRST_MAG18-1894</name>
</gene>
<dbReference type="Gene3D" id="1.20.1250.20">
    <property type="entry name" value="MFS general substrate transporter like domains"/>
    <property type="match status" value="2"/>
</dbReference>
<feature type="transmembrane region" description="Helical" evidence="7">
    <location>
        <begin position="97"/>
        <end position="123"/>
    </location>
</feature>
<dbReference type="GO" id="GO:0022857">
    <property type="term" value="F:transmembrane transporter activity"/>
    <property type="evidence" value="ECO:0007669"/>
    <property type="project" value="InterPro"/>
</dbReference>
<feature type="transmembrane region" description="Helical" evidence="7">
    <location>
        <begin position="28"/>
        <end position="55"/>
    </location>
</feature>
<name>A0A6J4V6R0_9BACT</name>
<dbReference type="PANTHER" id="PTHR23501">
    <property type="entry name" value="MAJOR FACILITATOR SUPERFAMILY"/>
    <property type="match status" value="1"/>
</dbReference>
<feature type="transmembrane region" description="Helical" evidence="7">
    <location>
        <begin position="267"/>
        <end position="289"/>
    </location>
</feature>
<comment type="subcellular location">
    <subcellularLocation>
        <location evidence="1">Endomembrane system</location>
        <topology evidence="1">Multi-pass membrane protein</topology>
    </subcellularLocation>
</comment>
<sequence>MLGTAPQSTQAERPAGEAGRLPPGAKAILAAALLAVFVAALDLTVITTILARIIFDLGVNVAEIERYSWIVSGYLLAYLITIPIAGRVSDLIGRRPVFLTALALFALGSIWCTVAQGLVPLIAARMVQGLGGGALVPVTLALAADLLPARQRASAVGAIGAIDTLGWVLGPLWGAGVVGVLGTARLGLVDDWRWVFALNVPIALGVLATIFATWRRAARTETRAAGRFDWPGAITLTLALALTNLALSSGAEGGGEPRALGASANPLAPYRVPLLFGAVMAFVLFIALARRAAWPIIPLSLFRRPVFSGANAANLLVGAALIVVMVDVPFVVSLLEFDAARASLTSALLLLPFTIAMAVGSLAGGASAERIGYRTVAILGLIVAALGFWRLFGWPQSLAYARMSLDLLICGLGLGLVIAPIGAAAINAAPSGEHGIASSLVLVMRLLGMTIGLSALTSWGAGQLDLLVKALPPLTQGPNEALTAFLTRQLEYQAQQVTAITLDILYQTFAIAGVICLLAILPALLLSARQGVEGGEAGG</sequence>
<feature type="transmembrane region" description="Helical" evidence="7">
    <location>
        <begin position="226"/>
        <end position="247"/>
    </location>
</feature>
<dbReference type="GO" id="GO:0005886">
    <property type="term" value="C:plasma membrane"/>
    <property type="evidence" value="ECO:0007669"/>
    <property type="project" value="TreeGrafter"/>
</dbReference>
<proteinExistence type="predicted"/>
<evidence type="ECO:0000256" key="7">
    <source>
        <dbReference type="SAM" id="Phobius"/>
    </source>
</evidence>
<keyword evidence="5 7" id="KW-0472">Membrane</keyword>
<reference evidence="9" key="1">
    <citation type="submission" date="2020-02" db="EMBL/GenBank/DDBJ databases">
        <authorList>
            <person name="Meier V. D."/>
        </authorList>
    </citation>
    <scope>NUCLEOTIDE SEQUENCE</scope>
    <source>
        <strain evidence="9">AVDCRST_MAG18</strain>
    </source>
</reference>
<feature type="transmembrane region" description="Helical" evidence="7">
    <location>
        <begin position="371"/>
        <end position="392"/>
    </location>
</feature>
<dbReference type="EMBL" id="CADCWN010000149">
    <property type="protein sequence ID" value="CAA9570225.1"/>
    <property type="molecule type" value="Genomic_DNA"/>
</dbReference>
<keyword evidence="3 7" id="KW-0812">Transmembrane</keyword>
<feature type="transmembrane region" description="Helical" evidence="7">
    <location>
        <begin position="159"/>
        <end position="182"/>
    </location>
</feature>
<dbReference type="InterPro" id="IPR005829">
    <property type="entry name" value="Sugar_transporter_CS"/>
</dbReference>
<feature type="transmembrane region" description="Helical" evidence="7">
    <location>
        <begin position="404"/>
        <end position="428"/>
    </location>
</feature>
<feature type="transmembrane region" description="Helical" evidence="7">
    <location>
        <begin position="129"/>
        <end position="147"/>
    </location>
</feature>
<evidence type="ECO:0000256" key="3">
    <source>
        <dbReference type="ARBA" id="ARBA00022692"/>
    </source>
</evidence>
<keyword evidence="4 7" id="KW-1133">Transmembrane helix</keyword>
<feature type="transmembrane region" description="Helical" evidence="7">
    <location>
        <begin position="194"/>
        <end position="214"/>
    </location>
</feature>
<dbReference type="InterPro" id="IPR020846">
    <property type="entry name" value="MFS_dom"/>
</dbReference>